<dbReference type="EMBL" id="VAVY01000001">
    <property type="protein sequence ID" value="TMM67552.1"/>
    <property type="molecule type" value="Genomic_DNA"/>
</dbReference>
<dbReference type="Gene3D" id="3.40.630.30">
    <property type="match status" value="1"/>
</dbReference>
<dbReference type="PANTHER" id="PTHR43877">
    <property type="entry name" value="AMINOALKYLPHOSPHONATE N-ACETYLTRANSFERASE-RELATED-RELATED"/>
    <property type="match status" value="1"/>
</dbReference>
<comment type="caution">
    <text evidence="4">The sequence shown here is derived from an EMBL/GenBank/DDBJ whole genome shotgun (WGS) entry which is preliminary data.</text>
</comment>
<evidence type="ECO:0000313" key="4">
    <source>
        <dbReference type="EMBL" id="TMM67552.1"/>
    </source>
</evidence>
<organism evidence="4 5">
    <name type="scientific">Pseudomonas protegens</name>
    <dbReference type="NCBI Taxonomy" id="380021"/>
    <lineage>
        <taxon>Bacteria</taxon>
        <taxon>Pseudomonadati</taxon>
        <taxon>Pseudomonadota</taxon>
        <taxon>Gammaproteobacteria</taxon>
        <taxon>Pseudomonadales</taxon>
        <taxon>Pseudomonadaceae</taxon>
        <taxon>Pseudomonas</taxon>
    </lineage>
</organism>
<evidence type="ECO:0000313" key="5">
    <source>
        <dbReference type="Proteomes" id="UP000310095"/>
    </source>
</evidence>
<dbReference type="InterPro" id="IPR050832">
    <property type="entry name" value="Bact_Acetyltransf"/>
</dbReference>
<protein>
    <submittedName>
        <fullName evidence="4">GNAT family N-acetyltransferase</fullName>
    </submittedName>
</protein>
<dbReference type="PROSITE" id="PS51186">
    <property type="entry name" value="GNAT"/>
    <property type="match status" value="1"/>
</dbReference>
<accession>A0ABY2VR43</accession>
<dbReference type="Pfam" id="PF13508">
    <property type="entry name" value="Acetyltransf_7"/>
    <property type="match status" value="1"/>
</dbReference>
<proteinExistence type="predicted"/>
<evidence type="ECO:0000256" key="1">
    <source>
        <dbReference type="ARBA" id="ARBA00022679"/>
    </source>
</evidence>
<gene>
    <name evidence="4" type="ORF">FEF10_08915</name>
</gene>
<evidence type="ECO:0000259" key="3">
    <source>
        <dbReference type="PROSITE" id="PS51186"/>
    </source>
</evidence>
<dbReference type="InterPro" id="IPR016181">
    <property type="entry name" value="Acyl_CoA_acyltransferase"/>
</dbReference>
<dbReference type="CDD" id="cd04301">
    <property type="entry name" value="NAT_SF"/>
    <property type="match status" value="1"/>
</dbReference>
<keyword evidence="5" id="KW-1185">Reference proteome</keyword>
<name>A0ABY2VR43_9PSED</name>
<feature type="domain" description="N-acetyltransferase" evidence="3">
    <location>
        <begin position="15"/>
        <end position="162"/>
    </location>
</feature>
<sequence>MPHPAVTRALAPMPPTIRPAALPDLAAIEGIAKRAYAPYIARIGREPAPMLEDYSCLVLARQVWVLEEQQAIAGFVVLLDAHQALLLDNLAVHPEAQGRGHGRQLLAFAEQQAVAAGHSCVRLYTNAAMSENIALYSRHGYVETHRAVEHGLHRVYMSKPLD</sequence>
<evidence type="ECO:0000256" key="2">
    <source>
        <dbReference type="ARBA" id="ARBA00023315"/>
    </source>
</evidence>
<dbReference type="Proteomes" id="UP000310095">
    <property type="component" value="Unassembled WGS sequence"/>
</dbReference>
<keyword evidence="1" id="KW-0808">Transferase</keyword>
<keyword evidence="2" id="KW-0012">Acyltransferase</keyword>
<dbReference type="InterPro" id="IPR000182">
    <property type="entry name" value="GNAT_dom"/>
</dbReference>
<reference evidence="4 5" key="1">
    <citation type="submission" date="2019-05" db="EMBL/GenBank/DDBJ databases">
        <title>Identification and Biocontrol Activity Analysis of Biocontrol Strain PF-1 Based on Genome-wide Data.</title>
        <authorList>
            <person name="Qi J."/>
        </authorList>
    </citation>
    <scope>NUCLEOTIDE SEQUENCE [LARGE SCALE GENOMIC DNA]</scope>
    <source>
        <strain evidence="4 5">PF-1</strain>
    </source>
</reference>
<dbReference type="SUPFAM" id="SSF55729">
    <property type="entry name" value="Acyl-CoA N-acyltransferases (Nat)"/>
    <property type="match status" value="1"/>
</dbReference>